<name>A0AAD4IE99_9PLEO</name>
<dbReference type="EMBL" id="JAANER010000002">
    <property type="protein sequence ID" value="KAG9193010.1"/>
    <property type="molecule type" value="Genomic_DNA"/>
</dbReference>
<dbReference type="GO" id="GO:0005634">
    <property type="term" value="C:nucleus"/>
    <property type="evidence" value="ECO:0007669"/>
    <property type="project" value="UniProtKB-SubCell"/>
</dbReference>
<evidence type="ECO:0000313" key="6">
    <source>
        <dbReference type="EMBL" id="KAG9193010.1"/>
    </source>
</evidence>
<reference evidence="6" key="1">
    <citation type="submission" date="2021-07" db="EMBL/GenBank/DDBJ databases">
        <title>Genome Resource of American Ginseng Black Spot Pathogen Alternaria panax.</title>
        <authorList>
            <person name="Qiu C."/>
            <person name="Wang W."/>
            <person name="Liu Z."/>
        </authorList>
    </citation>
    <scope>NUCLEOTIDE SEQUENCE</scope>
    <source>
        <strain evidence="6">BNCC115425</strain>
    </source>
</reference>
<sequence>MWTLVRVSSNTAAALGLNQFRLPEDGVAHVVFGGGSKHPWVVRELQLPSLMRELGRIVVGPFGVKLEAIADTVTILPSQTHMHGPATARFQLQPQSNERSEAIFLRHGDVLEFPKSQSSLTCQWTDSEVQVNSSAAADSNGVAGLSEDETEDEDSKKPTTQAASPDQEQSRPQPQPRATPQLSNQRLVTIVQETPTTGRVERIPDSREADLNPPDITSDTDKPAENTPTLSQDLEPEQEPEQEAETFSTARTGESQDNVQRTLPSNPRASPQVQIPARFSKKRTLPIPEEEVMDSDNEALAGPTKRAKTSDSDTEDSRLSNVDVAKADLSMIPPRTHKSSQRSTSIIPEDYNGPAPRVACSNSTIAKTSQVLKFLKKQGGTYVESLADDFNVLSVRNGDLQKTTKVLYAIARGIPIVTDQWLYESASAKRLLAVSAYKPSAPKQEEEWKLKLDDILGQPQAPFAPDYNVHFTKSLKAKYASFSEIEAVGKAAGAKNVTTGPAKMKKAERNIVLADDGDDAEAQKLMKDGVTCYTKDFFTFSILRGVLDLESDEFKIEGVVAADTPLKELKKKRGRKST</sequence>
<dbReference type="AlphaFoldDB" id="A0AAD4IE99"/>
<proteinExistence type="predicted"/>
<organism evidence="6 7">
    <name type="scientific">Alternaria panax</name>
    <dbReference type="NCBI Taxonomy" id="48097"/>
    <lineage>
        <taxon>Eukaryota</taxon>
        <taxon>Fungi</taxon>
        <taxon>Dikarya</taxon>
        <taxon>Ascomycota</taxon>
        <taxon>Pezizomycotina</taxon>
        <taxon>Dothideomycetes</taxon>
        <taxon>Pleosporomycetidae</taxon>
        <taxon>Pleosporales</taxon>
        <taxon>Pleosporineae</taxon>
        <taxon>Pleosporaceae</taxon>
        <taxon>Alternaria</taxon>
        <taxon>Alternaria sect. Panax</taxon>
    </lineage>
</organism>
<accession>A0AAD4IE99</accession>
<dbReference type="InterPro" id="IPR001357">
    <property type="entry name" value="BRCT_dom"/>
</dbReference>
<gene>
    <name evidence="6" type="ORF">G6011_03045</name>
</gene>
<feature type="compositionally biased region" description="Acidic residues" evidence="4">
    <location>
        <begin position="288"/>
        <end position="297"/>
    </location>
</feature>
<keyword evidence="3" id="KW-0539">Nucleus</keyword>
<comment type="subcellular location">
    <subcellularLocation>
        <location evidence="1">Nucleus</location>
    </subcellularLocation>
</comment>
<dbReference type="CDD" id="cd17744">
    <property type="entry name" value="BRCT_MDC1_rpt1"/>
    <property type="match status" value="1"/>
</dbReference>
<feature type="compositionally biased region" description="Basic and acidic residues" evidence="4">
    <location>
        <begin position="308"/>
        <end position="318"/>
    </location>
</feature>
<protein>
    <recommendedName>
        <fullName evidence="5">BRCT domain-containing protein</fullName>
    </recommendedName>
</protein>
<evidence type="ECO:0000256" key="2">
    <source>
        <dbReference type="ARBA" id="ARBA00022763"/>
    </source>
</evidence>
<evidence type="ECO:0000256" key="3">
    <source>
        <dbReference type="ARBA" id="ARBA00023242"/>
    </source>
</evidence>
<feature type="compositionally biased region" description="Polar residues" evidence="4">
    <location>
        <begin position="158"/>
        <end position="197"/>
    </location>
</feature>
<feature type="compositionally biased region" description="Acidic residues" evidence="4">
    <location>
        <begin position="234"/>
        <end position="244"/>
    </location>
</feature>
<comment type="caution">
    <text evidence="6">The sequence shown here is derived from an EMBL/GenBank/DDBJ whole genome shotgun (WGS) entry which is preliminary data.</text>
</comment>
<feature type="domain" description="BRCT" evidence="5">
    <location>
        <begin position="369"/>
        <end position="439"/>
    </location>
</feature>
<evidence type="ECO:0000256" key="4">
    <source>
        <dbReference type="SAM" id="MobiDB-lite"/>
    </source>
</evidence>
<feature type="compositionally biased region" description="Basic and acidic residues" evidence="4">
    <location>
        <begin position="199"/>
        <end position="210"/>
    </location>
</feature>
<dbReference type="PROSITE" id="PS50172">
    <property type="entry name" value="BRCT"/>
    <property type="match status" value="1"/>
</dbReference>
<keyword evidence="2" id="KW-0227">DNA damage</keyword>
<dbReference type="PANTHER" id="PTHR23196">
    <property type="entry name" value="PAX TRANSCRIPTION ACTIVATION DOMAIN INTERACTING PROTEIN"/>
    <property type="match status" value="1"/>
</dbReference>
<feature type="compositionally biased region" description="Polar residues" evidence="4">
    <location>
        <begin position="246"/>
        <end position="273"/>
    </location>
</feature>
<evidence type="ECO:0000256" key="1">
    <source>
        <dbReference type="ARBA" id="ARBA00004123"/>
    </source>
</evidence>
<evidence type="ECO:0000313" key="7">
    <source>
        <dbReference type="Proteomes" id="UP001199106"/>
    </source>
</evidence>
<evidence type="ECO:0000259" key="5">
    <source>
        <dbReference type="PROSITE" id="PS50172"/>
    </source>
</evidence>
<dbReference type="Proteomes" id="UP001199106">
    <property type="component" value="Unassembled WGS sequence"/>
</dbReference>
<dbReference type="InterPro" id="IPR051579">
    <property type="entry name" value="DDR_Transcriptional_Reg"/>
</dbReference>
<dbReference type="Pfam" id="PF00533">
    <property type="entry name" value="BRCT"/>
    <property type="match status" value="1"/>
</dbReference>
<dbReference type="Gene3D" id="3.40.50.10190">
    <property type="entry name" value="BRCT domain"/>
    <property type="match status" value="2"/>
</dbReference>
<keyword evidence="7" id="KW-1185">Reference proteome</keyword>
<feature type="region of interest" description="Disordered" evidence="4">
    <location>
        <begin position="131"/>
        <end position="319"/>
    </location>
</feature>
<dbReference type="InterPro" id="IPR036420">
    <property type="entry name" value="BRCT_dom_sf"/>
</dbReference>
<dbReference type="GO" id="GO:0006974">
    <property type="term" value="P:DNA damage response"/>
    <property type="evidence" value="ECO:0007669"/>
    <property type="project" value="UniProtKB-KW"/>
</dbReference>
<dbReference type="SUPFAM" id="SSF52113">
    <property type="entry name" value="BRCT domain"/>
    <property type="match status" value="1"/>
</dbReference>
<dbReference type="SMART" id="SM00292">
    <property type="entry name" value="BRCT"/>
    <property type="match status" value="1"/>
</dbReference>
<dbReference type="PANTHER" id="PTHR23196:SF1">
    <property type="entry name" value="PAX-INTERACTING PROTEIN 1"/>
    <property type="match status" value="1"/>
</dbReference>